<keyword evidence="1" id="KW-0812">Transmembrane</keyword>
<keyword evidence="1" id="KW-1133">Transmembrane helix</keyword>
<proteinExistence type="predicted"/>
<keyword evidence="4" id="KW-1185">Reference proteome</keyword>
<feature type="transmembrane region" description="Helical" evidence="1">
    <location>
        <begin position="133"/>
        <end position="152"/>
    </location>
</feature>
<dbReference type="Gene3D" id="3.30.460.90">
    <property type="match status" value="1"/>
</dbReference>
<comment type="caution">
    <text evidence="3">The sequence shown here is derived from an EMBL/GenBank/DDBJ whole genome shotgun (WGS) entry which is preliminary data.</text>
</comment>
<evidence type="ECO:0000313" key="4">
    <source>
        <dbReference type="Proteomes" id="UP001152795"/>
    </source>
</evidence>
<evidence type="ECO:0000313" key="3">
    <source>
        <dbReference type="EMBL" id="CAB4004591.1"/>
    </source>
</evidence>
<keyword evidence="1" id="KW-0472">Membrane</keyword>
<protein>
    <submittedName>
        <fullName evidence="3">O-mannosyl-transferase 2</fullName>
    </submittedName>
</protein>
<gene>
    <name evidence="3" type="ORF">PACLA_8A084429</name>
</gene>
<dbReference type="PANTHER" id="PTHR10050">
    <property type="entry name" value="DOLICHYL-PHOSPHATE-MANNOSE--PROTEIN MANNOSYLTRANSFERASE"/>
    <property type="match status" value="1"/>
</dbReference>
<dbReference type="InterPro" id="IPR032421">
    <property type="entry name" value="PMT_4TMC"/>
</dbReference>
<dbReference type="Pfam" id="PF16192">
    <property type="entry name" value="PMT_4TMC"/>
    <property type="match status" value="1"/>
</dbReference>
<dbReference type="GO" id="GO:0004169">
    <property type="term" value="F:dolichyl-phosphate-mannose-protein mannosyltransferase activity"/>
    <property type="evidence" value="ECO:0007669"/>
    <property type="project" value="TreeGrafter"/>
</dbReference>
<organism evidence="3 4">
    <name type="scientific">Paramuricea clavata</name>
    <name type="common">Red gorgonian</name>
    <name type="synonym">Violescent sea-whip</name>
    <dbReference type="NCBI Taxonomy" id="317549"/>
    <lineage>
        <taxon>Eukaryota</taxon>
        <taxon>Metazoa</taxon>
        <taxon>Cnidaria</taxon>
        <taxon>Anthozoa</taxon>
        <taxon>Octocorallia</taxon>
        <taxon>Malacalcyonacea</taxon>
        <taxon>Plexauridae</taxon>
        <taxon>Paramuricea</taxon>
    </lineage>
</organism>
<dbReference type="InterPro" id="IPR027005">
    <property type="entry name" value="PMT-like"/>
</dbReference>
<evidence type="ECO:0000259" key="2">
    <source>
        <dbReference type="Pfam" id="PF16192"/>
    </source>
</evidence>
<dbReference type="UniPathway" id="UPA00378"/>
<dbReference type="EMBL" id="CACRXK020004945">
    <property type="protein sequence ID" value="CAB4004591.1"/>
    <property type="molecule type" value="Genomic_DNA"/>
</dbReference>
<feature type="transmembrane region" description="Helical" evidence="1">
    <location>
        <begin position="164"/>
        <end position="183"/>
    </location>
</feature>
<sequence length="340" mass="39868">MTCNPTQKHENSKWNVESHVNDRVPKASPDLFYPSFLESVFESHAVMAQTNSGFKPKEGEVTSQPWQWPINYRGQVFSGGDQRVYLLGNPVIWWMILSTIFLFGLIFAYNAVREKRGYVDTPVEKARKSKFTSVIGWLLLGWALHYFPFFLMGRVLYFHHYFPAYLFSAMIAGIVLEYFFESASSFINAPEYRNMFYYSLVTLVLIICIVSFWLFHGLSYGGDTKFHEKYEIDPTTMNKVKEYVTKRVTQISDLIKAECSYFDFLQLRGSAEENLKIYYPDEFDFVLLSEKWKDKITFNERQNLPGFAYAMRQASRCLDEYFILILYTLFRNGKYIAAMS</sequence>
<dbReference type="GO" id="GO:0005783">
    <property type="term" value="C:endoplasmic reticulum"/>
    <property type="evidence" value="ECO:0007669"/>
    <property type="project" value="TreeGrafter"/>
</dbReference>
<feature type="domain" description="Protein O-mannosyl-transferase C-terminal four TM" evidence="2">
    <location>
        <begin position="36"/>
        <end position="224"/>
    </location>
</feature>
<feature type="transmembrane region" description="Helical" evidence="1">
    <location>
        <begin position="91"/>
        <end position="112"/>
    </location>
</feature>
<dbReference type="AlphaFoldDB" id="A0A7D9ICW2"/>
<dbReference type="OrthoDB" id="5561486at2759"/>
<reference evidence="3" key="1">
    <citation type="submission" date="2020-04" db="EMBL/GenBank/DDBJ databases">
        <authorList>
            <person name="Alioto T."/>
            <person name="Alioto T."/>
            <person name="Gomez Garrido J."/>
        </authorList>
    </citation>
    <scope>NUCLEOTIDE SEQUENCE</scope>
    <source>
        <strain evidence="3">A484AB</strain>
    </source>
</reference>
<dbReference type="Proteomes" id="UP001152795">
    <property type="component" value="Unassembled WGS sequence"/>
</dbReference>
<dbReference type="PANTHER" id="PTHR10050:SF46">
    <property type="entry name" value="PROTEIN O-MANNOSYL-TRANSFERASE 2"/>
    <property type="match status" value="1"/>
</dbReference>
<feature type="transmembrane region" description="Helical" evidence="1">
    <location>
        <begin position="195"/>
        <end position="215"/>
    </location>
</feature>
<evidence type="ECO:0000256" key="1">
    <source>
        <dbReference type="SAM" id="Phobius"/>
    </source>
</evidence>
<name>A0A7D9ICW2_PARCT</name>
<accession>A0A7D9ICW2</accession>